<dbReference type="EC" id="1.8.4.11" evidence="8"/>
<evidence type="ECO:0000259" key="9">
    <source>
        <dbReference type="PROSITE" id="PS51790"/>
    </source>
</evidence>
<dbReference type="GO" id="GO:0006979">
    <property type="term" value="P:response to oxidative stress"/>
    <property type="evidence" value="ECO:0007669"/>
    <property type="project" value="InterPro"/>
</dbReference>
<evidence type="ECO:0000256" key="8">
    <source>
        <dbReference type="HAMAP-Rule" id="MF_01401"/>
    </source>
</evidence>
<gene>
    <name evidence="8" type="primary">msrA</name>
    <name evidence="10" type="ORF">HMPREF3206_01265</name>
</gene>
<dbReference type="PROSITE" id="PS51790">
    <property type="entry name" value="MSRB"/>
    <property type="match status" value="1"/>
</dbReference>
<dbReference type="STRING" id="134605.HMPREF3206_01265"/>
<dbReference type="SUPFAM" id="SSF55068">
    <property type="entry name" value="Peptide methionine sulfoxide reductase"/>
    <property type="match status" value="1"/>
</dbReference>
<evidence type="ECO:0000256" key="1">
    <source>
        <dbReference type="ARBA" id="ARBA00008076"/>
    </source>
</evidence>
<dbReference type="GO" id="GO:0033744">
    <property type="term" value="F:L-methionine:thioredoxin-disulfide S-oxidoreductase activity"/>
    <property type="evidence" value="ECO:0007669"/>
    <property type="project" value="RHEA"/>
</dbReference>
<evidence type="ECO:0000256" key="5">
    <source>
        <dbReference type="ARBA" id="ARBA00047806"/>
    </source>
</evidence>
<comment type="similarity">
    <text evidence="2">In the N-terminal section; belongs to the MsrA Met sulfoxide reductase family.</text>
</comment>
<evidence type="ECO:0000256" key="2">
    <source>
        <dbReference type="ARBA" id="ARBA00011017"/>
    </source>
</evidence>
<dbReference type="NCBIfam" id="TIGR00357">
    <property type="entry name" value="peptide-methionine (R)-S-oxide reductase MsrB"/>
    <property type="match status" value="1"/>
</dbReference>
<dbReference type="PANTHER" id="PTHR10173:SF60">
    <property type="entry name" value="PEPTIDE METHIONINE SULFOXIDE REDUCTASE MSRA_MSRB 1"/>
    <property type="match status" value="1"/>
</dbReference>
<feature type="active site" evidence="8">
    <location>
        <position position="10"/>
    </location>
</feature>
<reference evidence="11" key="1">
    <citation type="submission" date="2016-01" db="EMBL/GenBank/DDBJ databases">
        <authorList>
            <person name="Mitreva M."/>
            <person name="Pepin K.H."/>
            <person name="Mihindukulasuriya K.A."/>
            <person name="Fulton R."/>
            <person name="Fronick C."/>
            <person name="O'Laughlin M."/>
            <person name="Miner T."/>
            <person name="Herter B."/>
            <person name="Rosa B.A."/>
            <person name="Cordes M."/>
            <person name="Tomlinson C."/>
            <person name="Wollam A."/>
            <person name="Palsikar V.B."/>
            <person name="Mardis E.R."/>
            <person name="Wilson R.K."/>
        </authorList>
    </citation>
    <scope>NUCLEOTIDE SEQUENCE [LARGE SCALE GENOMIC DNA]</scope>
    <source>
        <strain evidence="11">CMW8396</strain>
    </source>
</reference>
<dbReference type="Pfam" id="PF01641">
    <property type="entry name" value="SelR"/>
    <property type="match status" value="1"/>
</dbReference>
<comment type="catalytic activity">
    <reaction evidence="7 8">
        <text>[thioredoxin]-disulfide + L-methionine + H2O = L-methionine (S)-S-oxide + [thioredoxin]-dithiol</text>
        <dbReference type="Rhea" id="RHEA:19993"/>
        <dbReference type="Rhea" id="RHEA-COMP:10698"/>
        <dbReference type="Rhea" id="RHEA-COMP:10700"/>
        <dbReference type="ChEBI" id="CHEBI:15377"/>
        <dbReference type="ChEBI" id="CHEBI:29950"/>
        <dbReference type="ChEBI" id="CHEBI:50058"/>
        <dbReference type="ChEBI" id="CHEBI:57844"/>
        <dbReference type="ChEBI" id="CHEBI:58772"/>
        <dbReference type="EC" id="1.8.4.11"/>
    </reaction>
</comment>
<keyword evidence="11" id="KW-1185">Reference proteome</keyword>
<dbReference type="InterPro" id="IPR036509">
    <property type="entry name" value="Met_Sox_Rdtase_MsrA_sf"/>
</dbReference>
<dbReference type="AlphaFoldDB" id="A0A133NBH8"/>
<dbReference type="GO" id="GO:0030091">
    <property type="term" value="P:protein repair"/>
    <property type="evidence" value="ECO:0007669"/>
    <property type="project" value="InterPro"/>
</dbReference>
<dbReference type="InterPro" id="IPR002569">
    <property type="entry name" value="Met_Sox_Rdtase_MsrA_dom"/>
</dbReference>
<comment type="similarity">
    <text evidence="1">In the C-terminal section; belongs to the MsrB Met sulfoxide reductase family.</text>
</comment>
<evidence type="ECO:0000256" key="4">
    <source>
        <dbReference type="ARBA" id="ARBA00023268"/>
    </source>
</evidence>
<evidence type="ECO:0000313" key="11">
    <source>
        <dbReference type="Proteomes" id="UP000070617"/>
    </source>
</evidence>
<dbReference type="PATRIC" id="fig|134605.3.peg.1251"/>
<dbReference type="RefSeq" id="WP_060793746.1">
    <property type="nucleotide sequence ID" value="NZ_KQ956554.1"/>
</dbReference>
<protein>
    <recommendedName>
        <fullName evidence="8">Peptide methionine sulfoxide reductase MsrA</fullName>
        <shortName evidence="8">Protein-methionine-S-oxide reductase</shortName>
        <ecNumber evidence="8">1.8.4.11</ecNumber>
    </recommendedName>
    <alternativeName>
        <fullName evidence="8">Peptide-methionine (S)-S-oxide reductase</fullName>
        <shortName evidence="8">Peptide Met(O) reductase</shortName>
    </alternativeName>
</protein>
<dbReference type="InterPro" id="IPR028427">
    <property type="entry name" value="Met_Sox_Rdtase_MsrB"/>
</dbReference>
<dbReference type="InterPro" id="IPR002579">
    <property type="entry name" value="Met_Sox_Rdtase_MsrB_dom"/>
</dbReference>
<dbReference type="FunFam" id="2.170.150.20:FF:000003">
    <property type="entry name" value="Peptide methionine sulfoxide reductase MsrB"/>
    <property type="match status" value="1"/>
</dbReference>
<dbReference type="InterPro" id="IPR011057">
    <property type="entry name" value="Mss4-like_sf"/>
</dbReference>
<dbReference type="HAMAP" id="MF_01401">
    <property type="entry name" value="MsrA"/>
    <property type="match status" value="1"/>
</dbReference>
<sequence>MKEIYLAGGCFWGVEGYFRRIDGIEDVKVGYANGKTEEANYQNLKITEHAETVKVIYREQEIDLETILEHYFRIIDPTSLDQQGHDKGRQYRTGIYYTDEKDLPVIQGFYQSVERLYQERLMVEVEKLQHFILAEDYHQDYLGKNPNGYCHIPLHLAFEPLVKIQSYVKKSKVELEKDLTELQYLVTQKAATELAYENEYWSQAEEGIYVDITTGEPLFSSKDKFDSGCGWPSFSKAFSSGVLRYYHDESHGMKRIEVKSRIGDAHLGHVFEDGPKKLGGLRYCINSASLRFIPLEKMEEEGYGEYVKYIAK</sequence>
<dbReference type="Gene3D" id="3.30.1060.10">
    <property type="entry name" value="Peptide methionine sulphoxide reductase MsrA"/>
    <property type="match status" value="1"/>
</dbReference>
<dbReference type="GO" id="GO:0008113">
    <property type="term" value="F:peptide-methionine (S)-S-oxide reductase activity"/>
    <property type="evidence" value="ECO:0007669"/>
    <property type="project" value="UniProtKB-UniRule"/>
</dbReference>
<keyword evidence="4" id="KW-0511">Multifunctional enzyme</keyword>
<dbReference type="FunFam" id="3.30.1060.10:FF:000007">
    <property type="entry name" value="Peptide methionine sulfoxide reductase msrA/msrB"/>
    <property type="match status" value="1"/>
</dbReference>
<dbReference type="NCBIfam" id="TIGR00401">
    <property type="entry name" value="msrA"/>
    <property type="match status" value="1"/>
</dbReference>
<proteinExistence type="inferred from homology"/>
<dbReference type="PANTHER" id="PTHR10173">
    <property type="entry name" value="METHIONINE SULFOXIDE REDUCTASE"/>
    <property type="match status" value="1"/>
</dbReference>
<dbReference type="Gene3D" id="2.170.150.20">
    <property type="entry name" value="Peptide methionine sulfoxide reductase"/>
    <property type="match status" value="1"/>
</dbReference>
<dbReference type="GO" id="GO:0005737">
    <property type="term" value="C:cytoplasm"/>
    <property type="evidence" value="ECO:0007669"/>
    <property type="project" value="TreeGrafter"/>
</dbReference>
<accession>A0A133NBH8</accession>
<dbReference type="EMBL" id="LRPX01000063">
    <property type="protein sequence ID" value="KXA13638.1"/>
    <property type="molecule type" value="Genomic_DNA"/>
</dbReference>
<name>A0A133NBH8_9FUSO</name>
<organism evidence="10 11">
    <name type="scientific">Fusobacterium equinum</name>
    <dbReference type="NCBI Taxonomy" id="134605"/>
    <lineage>
        <taxon>Bacteria</taxon>
        <taxon>Fusobacteriati</taxon>
        <taxon>Fusobacteriota</taxon>
        <taxon>Fusobacteriia</taxon>
        <taxon>Fusobacteriales</taxon>
        <taxon>Fusobacteriaceae</taxon>
        <taxon>Fusobacterium</taxon>
    </lineage>
</organism>
<comment type="function">
    <text evidence="8">Has an important function as a repair enzyme for proteins that have been inactivated by oxidation. Catalyzes the reversible oxidation-reduction of methionine sulfoxide in proteins to methionine.</text>
</comment>
<dbReference type="Pfam" id="PF01625">
    <property type="entry name" value="PMSR"/>
    <property type="match status" value="1"/>
</dbReference>
<evidence type="ECO:0000256" key="7">
    <source>
        <dbReference type="ARBA" id="ARBA00048782"/>
    </source>
</evidence>
<comment type="caution">
    <text evidence="10">The sequence shown here is derived from an EMBL/GenBank/DDBJ whole genome shotgun (WGS) entry which is preliminary data.</text>
</comment>
<feature type="domain" description="MsrB" evidence="9">
    <location>
        <begin position="172"/>
        <end position="295"/>
    </location>
</feature>
<evidence type="ECO:0000256" key="3">
    <source>
        <dbReference type="ARBA" id="ARBA00023002"/>
    </source>
</evidence>
<dbReference type="SUPFAM" id="SSF51316">
    <property type="entry name" value="Mss4-like"/>
    <property type="match status" value="1"/>
</dbReference>
<comment type="catalytic activity">
    <reaction evidence="6">
        <text>L-methionyl-[protein] + [thioredoxin]-disulfide + H2O = L-methionyl-(R)-S-oxide-[protein] + [thioredoxin]-dithiol</text>
        <dbReference type="Rhea" id="RHEA:24164"/>
        <dbReference type="Rhea" id="RHEA-COMP:10698"/>
        <dbReference type="Rhea" id="RHEA-COMP:10700"/>
        <dbReference type="Rhea" id="RHEA-COMP:12313"/>
        <dbReference type="Rhea" id="RHEA-COMP:12314"/>
        <dbReference type="ChEBI" id="CHEBI:15377"/>
        <dbReference type="ChEBI" id="CHEBI:16044"/>
        <dbReference type="ChEBI" id="CHEBI:29950"/>
        <dbReference type="ChEBI" id="CHEBI:45764"/>
        <dbReference type="ChEBI" id="CHEBI:50058"/>
        <dbReference type="EC" id="1.8.4.12"/>
    </reaction>
</comment>
<comment type="similarity">
    <text evidence="8">Belongs to the MsrA Met sulfoxide reductase family.</text>
</comment>
<comment type="catalytic activity">
    <reaction evidence="5 8">
        <text>L-methionyl-[protein] + [thioredoxin]-disulfide + H2O = L-methionyl-(S)-S-oxide-[protein] + [thioredoxin]-dithiol</text>
        <dbReference type="Rhea" id="RHEA:14217"/>
        <dbReference type="Rhea" id="RHEA-COMP:10698"/>
        <dbReference type="Rhea" id="RHEA-COMP:10700"/>
        <dbReference type="Rhea" id="RHEA-COMP:12313"/>
        <dbReference type="Rhea" id="RHEA-COMP:12315"/>
        <dbReference type="ChEBI" id="CHEBI:15377"/>
        <dbReference type="ChEBI" id="CHEBI:16044"/>
        <dbReference type="ChEBI" id="CHEBI:29950"/>
        <dbReference type="ChEBI" id="CHEBI:44120"/>
        <dbReference type="ChEBI" id="CHEBI:50058"/>
        <dbReference type="EC" id="1.8.4.11"/>
    </reaction>
</comment>
<keyword evidence="3 8" id="KW-0560">Oxidoreductase</keyword>
<dbReference type="GO" id="GO:0033743">
    <property type="term" value="F:peptide-methionine (R)-S-oxide reductase activity"/>
    <property type="evidence" value="ECO:0007669"/>
    <property type="project" value="UniProtKB-EC"/>
</dbReference>
<evidence type="ECO:0000256" key="6">
    <source>
        <dbReference type="ARBA" id="ARBA00048488"/>
    </source>
</evidence>
<dbReference type="Proteomes" id="UP000070617">
    <property type="component" value="Unassembled WGS sequence"/>
</dbReference>
<evidence type="ECO:0000313" key="10">
    <source>
        <dbReference type="EMBL" id="KXA13638.1"/>
    </source>
</evidence>